<keyword evidence="1" id="KW-0175">Coiled coil</keyword>
<dbReference type="Proteomes" id="UP001334084">
    <property type="component" value="Chromosome 12"/>
</dbReference>
<reference evidence="3" key="1">
    <citation type="journal article" date="2024" name="BMC Genomics">
        <title>Functional annotation of a divergent genome using sequence and structure-based similarity.</title>
        <authorList>
            <person name="Svedberg D."/>
            <person name="Winiger R.R."/>
            <person name="Berg A."/>
            <person name="Sharma H."/>
            <person name="Tellgren-Roth C."/>
            <person name="Debrunner-Vossbrinck B.A."/>
            <person name="Vossbrinck C.R."/>
            <person name="Barandun J."/>
        </authorList>
    </citation>
    <scope>NUCLEOTIDE SEQUENCE</scope>
    <source>
        <strain evidence="3">Illinois isolate</strain>
    </source>
</reference>
<feature type="signal peptide" evidence="2">
    <location>
        <begin position="1"/>
        <end position="20"/>
    </location>
</feature>
<evidence type="ECO:0000313" key="3">
    <source>
        <dbReference type="EMBL" id="WUR05045.1"/>
    </source>
</evidence>
<evidence type="ECO:0000256" key="2">
    <source>
        <dbReference type="SAM" id="SignalP"/>
    </source>
</evidence>
<dbReference type="RefSeq" id="XP_065331190.1">
    <property type="nucleotide sequence ID" value="XM_065475118.1"/>
</dbReference>
<dbReference type="KEGG" id="vnx:VNE69_12030"/>
<evidence type="ECO:0000313" key="4">
    <source>
        <dbReference type="Proteomes" id="UP001334084"/>
    </source>
</evidence>
<dbReference type="AlphaFoldDB" id="A0AAX4JGI0"/>
<proteinExistence type="predicted"/>
<name>A0AAX4JGI0_9MICR</name>
<accession>A0AAX4JGI0</accession>
<feature type="coiled-coil region" evidence="1">
    <location>
        <begin position="278"/>
        <end position="312"/>
    </location>
</feature>
<dbReference type="GeneID" id="90542892"/>
<dbReference type="EMBL" id="CP142737">
    <property type="protein sequence ID" value="WUR05045.1"/>
    <property type="molecule type" value="Genomic_DNA"/>
</dbReference>
<gene>
    <name evidence="3" type="ORF">VNE69_12030</name>
</gene>
<keyword evidence="4" id="KW-1185">Reference proteome</keyword>
<keyword evidence="2" id="KW-0732">Signal</keyword>
<feature type="chain" id="PRO_5043769228" evidence="2">
    <location>
        <begin position="21"/>
        <end position="314"/>
    </location>
</feature>
<protein>
    <submittedName>
        <fullName evidence="3">Uncharacterized protein</fullName>
    </submittedName>
</protein>
<sequence length="314" mass="37321">MFHSICVLFCSLFINKTSETGSSSIKELIQNKRPNLIFCRSKEDLHLPLKKRKTNIIEIKQHTSIINTVKPYIRKTENILSTIKCFREVSNEQSDGREQNTCTDYNKVTEQRIPEDKSADYKLLLEKLNQKILSWNLEDNKFEIKKIILNGQFTAEHKRFKKAKMGIYKKFNPFFSAIYLHFYTLKEAVQNSANYGNSHALLNDQLIFFEKSFEYLKNLLQRRLSYKYDVCKLINLYSNLPVRMKIFRDEFEIVKNFKDFILVLEVQNMNNIKIKEGLSELLKRLKRLFYNLNKMNEKNNAIIESLEKLINKQI</sequence>
<organism evidence="3 4">
    <name type="scientific">Vairimorpha necatrix</name>
    <dbReference type="NCBI Taxonomy" id="6039"/>
    <lineage>
        <taxon>Eukaryota</taxon>
        <taxon>Fungi</taxon>
        <taxon>Fungi incertae sedis</taxon>
        <taxon>Microsporidia</taxon>
        <taxon>Nosematidae</taxon>
        <taxon>Vairimorpha</taxon>
    </lineage>
</organism>
<evidence type="ECO:0000256" key="1">
    <source>
        <dbReference type="SAM" id="Coils"/>
    </source>
</evidence>